<organism evidence="1">
    <name type="scientific">candidate division WOR-3 bacterium</name>
    <dbReference type="NCBI Taxonomy" id="2052148"/>
    <lineage>
        <taxon>Bacteria</taxon>
        <taxon>Bacteria division WOR-3</taxon>
    </lineage>
</organism>
<dbReference type="EMBL" id="DSUT01000147">
    <property type="protein sequence ID" value="HGK28686.1"/>
    <property type="molecule type" value="Genomic_DNA"/>
</dbReference>
<accession>A0A7C4CBN1</accession>
<dbReference type="AlphaFoldDB" id="A0A7C4CBN1"/>
<protein>
    <submittedName>
        <fullName evidence="1">Uncharacterized protein</fullName>
    </submittedName>
</protein>
<name>A0A7C4CBN1_UNCW3</name>
<proteinExistence type="predicted"/>
<comment type="caution">
    <text evidence="1">The sequence shown here is derived from an EMBL/GenBank/DDBJ whole genome shotgun (WGS) entry which is preliminary data.</text>
</comment>
<gene>
    <name evidence="1" type="ORF">ENS41_06990</name>
</gene>
<sequence length="291" mass="31337">MTASGWRKSPRGVETRVLDQMRQALEGVALLPAGEEHGRRSFAFTPKATILDPAQTTLFTGRLETDAGSGFPLAMVYGDQSGRKLWRMEFSRFNRAGKVWVPFVPDQTLNVSPSRRLSSSGWSQAVRVLRGRLGQFGVEHRVRRRGNRLEVSLTEALNPAQSDLLFSVGRVELWEAEWTARDSVGQGGCIAVVGGDVAQTARLRRLIATNGQIAAKTDESLPVRPELIVTAAGIRAGALVVLLVDGVAVGAAWAEADGQLRFAGLGRCSLDGTLAAVANNPVLPVEFRAVP</sequence>
<reference evidence="1" key="1">
    <citation type="journal article" date="2020" name="mSystems">
        <title>Genome- and Community-Level Interaction Insights into Carbon Utilization and Element Cycling Functions of Hydrothermarchaeota in Hydrothermal Sediment.</title>
        <authorList>
            <person name="Zhou Z."/>
            <person name="Liu Y."/>
            <person name="Xu W."/>
            <person name="Pan J."/>
            <person name="Luo Z.H."/>
            <person name="Li M."/>
        </authorList>
    </citation>
    <scope>NUCLEOTIDE SEQUENCE [LARGE SCALE GENOMIC DNA]</scope>
    <source>
        <strain evidence="1">SpSt-488</strain>
    </source>
</reference>
<evidence type="ECO:0000313" key="1">
    <source>
        <dbReference type="EMBL" id="HGK28686.1"/>
    </source>
</evidence>